<evidence type="ECO:0000256" key="2">
    <source>
        <dbReference type="ARBA" id="ARBA00022527"/>
    </source>
</evidence>
<dbReference type="PROSITE" id="PS50011">
    <property type="entry name" value="PROTEIN_KINASE_DOM"/>
    <property type="match status" value="1"/>
</dbReference>
<evidence type="ECO:0000256" key="8">
    <source>
        <dbReference type="ARBA" id="ARBA00037982"/>
    </source>
</evidence>
<gene>
    <name evidence="12" type="ORF">OSB1V03_LOCUS3005</name>
</gene>
<evidence type="ECO:0000256" key="5">
    <source>
        <dbReference type="ARBA" id="ARBA00022777"/>
    </source>
</evidence>
<dbReference type="OrthoDB" id="248923at2759"/>
<evidence type="ECO:0000313" key="12">
    <source>
        <dbReference type="EMBL" id="CAD7622542.1"/>
    </source>
</evidence>
<evidence type="ECO:0000256" key="6">
    <source>
        <dbReference type="ARBA" id="ARBA00022840"/>
    </source>
</evidence>
<keyword evidence="4" id="KW-0547">Nucleotide-binding</keyword>
<keyword evidence="5" id="KW-0418">Kinase</keyword>
<evidence type="ECO:0000313" key="13">
    <source>
        <dbReference type="Proteomes" id="UP000759131"/>
    </source>
</evidence>
<dbReference type="PANTHER" id="PTHR11042">
    <property type="entry name" value="EUKARYOTIC TRANSLATION INITIATION FACTOR 2-ALPHA KINASE EIF2-ALPHA KINASE -RELATED"/>
    <property type="match status" value="1"/>
</dbReference>
<keyword evidence="2" id="KW-0723">Serine/threonine-protein kinase</keyword>
<dbReference type="PROSITE" id="PS00108">
    <property type="entry name" value="PROTEIN_KINASE_ST"/>
    <property type="match status" value="1"/>
</dbReference>
<evidence type="ECO:0000256" key="4">
    <source>
        <dbReference type="ARBA" id="ARBA00022741"/>
    </source>
</evidence>
<keyword evidence="3" id="KW-0808">Transferase</keyword>
<reference evidence="12" key="1">
    <citation type="submission" date="2020-11" db="EMBL/GenBank/DDBJ databases">
        <authorList>
            <person name="Tran Van P."/>
        </authorList>
    </citation>
    <scope>NUCLEOTIDE SEQUENCE</scope>
</reference>
<evidence type="ECO:0000256" key="3">
    <source>
        <dbReference type="ARBA" id="ARBA00022679"/>
    </source>
</evidence>
<evidence type="ECO:0000256" key="7">
    <source>
        <dbReference type="ARBA" id="ARBA00023193"/>
    </source>
</evidence>
<dbReference type="GO" id="GO:0005737">
    <property type="term" value="C:cytoplasm"/>
    <property type="evidence" value="ECO:0007669"/>
    <property type="project" value="TreeGrafter"/>
</dbReference>
<sequence>MIKHDPDAGTFVKLGGFGLATEHLNDDQSHTECSGVDEYLAPEVRQGRRYDTKCDMYSLGVTVQHMFNFDANTLFQTEQELDTNYEKIKKLTLRLLNNVRNGRPSAKDLIIRHNEWSIPYASVRAHVLAIIEPNASYDIDRQFAQYFLNQPICKVSYFIMLNMVEEILAGLIYLHNKGIMHRDVKESNILIRNEGDGWVIKICDFDLAKLEESASKHTIGCGTDSYRAPELRHGDLSLFAFTN</sequence>
<accession>A0A7R9KGH8</accession>
<dbReference type="InterPro" id="IPR000719">
    <property type="entry name" value="Prot_kinase_dom"/>
</dbReference>
<keyword evidence="7" id="KW-0652">Protein synthesis inhibitor</keyword>
<dbReference type="InterPro" id="IPR050339">
    <property type="entry name" value="CC_SR_Kinase"/>
</dbReference>
<dbReference type="GO" id="GO:0004694">
    <property type="term" value="F:eukaryotic translation initiation factor 2alpha kinase activity"/>
    <property type="evidence" value="ECO:0007669"/>
    <property type="project" value="TreeGrafter"/>
</dbReference>
<comment type="catalytic activity">
    <reaction evidence="10">
        <text>L-seryl-[protein] + ATP = O-phospho-L-seryl-[protein] + ADP + H(+)</text>
        <dbReference type="Rhea" id="RHEA:17989"/>
        <dbReference type="Rhea" id="RHEA-COMP:9863"/>
        <dbReference type="Rhea" id="RHEA-COMP:11604"/>
        <dbReference type="ChEBI" id="CHEBI:15378"/>
        <dbReference type="ChEBI" id="CHEBI:29999"/>
        <dbReference type="ChEBI" id="CHEBI:30616"/>
        <dbReference type="ChEBI" id="CHEBI:83421"/>
        <dbReference type="ChEBI" id="CHEBI:456216"/>
        <dbReference type="EC" id="2.7.11.1"/>
    </reaction>
    <physiologicalReaction direction="left-to-right" evidence="10">
        <dbReference type="Rhea" id="RHEA:17990"/>
    </physiologicalReaction>
</comment>
<dbReference type="Gene3D" id="1.10.510.10">
    <property type="entry name" value="Transferase(Phosphotransferase) domain 1"/>
    <property type="match status" value="2"/>
</dbReference>
<keyword evidence="6" id="KW-0067">ATP-binding</keyword>
<dbReference type="EC" id="2.7.11.1" evidence="1"/>
<dbReference type="PANTHER" id="PTHR11042:SF160">
    <property type="entry name" value="EUKARYOTIC TRANSLATION INITIATION FACTOR 2-ALPHA KINASE 1"/>
    <property type="match status" value="1"/>
</dbReference>
<evidence type="ECO:0000259" key="11">
    <source>
        <dbReference type="PROSITE" id="PS50011"/>
    </source>
</evidence>
<dbReference type="EMBL" id="OC855728">
    <property type="protein sequence ID" value="CAD7622542.1"/>
    <property type="molecule type" value="Genomic_DNA"/>
</dbReference>
<dbReference type="GO" id="GO:0005634">
    <property type="term" value="C:nucleus"/>
    <property type="evidence" value="ECO:0007669"/>
    <property type="project" value="TreeGrafter"/>
</dbReference>
<name>A0A7R9KGH8_9ACAR</name>
<evidence type="ECO:0000256" key="10">
    <source>
        <dbReference type="ARBA" id="ARBA00048977"/>
    </source>
</evidence>
<comment type="similarity">
    <text evidence="8">Belongs to the protein kinase superfamily. Ser/Thr protein kinase family. GCN2 subfamily.</text>
</comment>
<proteinExistence type="inferred from homology"/>
<keyword evidence="13" id="KW-1185">Reference proteome</keyword>
<evidence type="ECO:0000256" key="9">
    <source>
        <dbReference type="ARBA" id="ARBA00048659"/>
    </source>
</evidence>
<dbReference type="InterPro" id="IPR008271">
    <property type="entry name" value="Ser/Thr_kinase_AS"/>
</dbReference>
<organism evidence="12">
    <name type="scientific">Medioppia subpectinata</name>
    <dbReference type="NCBI Taxonomy" id="1979941"/>
    <lineage>
        <taxon>Eukaryota</taxon>
        <taxon>Metazoa</taxon>
        <taxon>Ecdysozoa</taxon>
        <taxon>Arthropoda</taxon>
        <taxon>Chelicerata</taxon>
        <taxon>Arachnida</taxon>
        <taxon>Acari</taxon>
        <taxon>Acariformes</taxon>
        <taxon>Sarcoptiformes</taxon>
        <taxon>Oribatida</taxon>
        <taxon>Brachypylina</taxon>
        <taxon>Oppioidea</taxon>
        <taxon>Oppiidae</taxon>
        <taxon>Medioppia</taxon>
    </lineage>
</organism>
<protein>
    <recommendedName>
        <fullName evidence="1">non-specific serine/threonine protein kinase</fullName>
        <ecNumber evidence="1">2.7.11.1</ecNumber>
    </recommendedName>
</protein>
<dbReference type="GO" id="GO:0017148">
    <property type="term" value="P:negative regulation of translation"/>
    <property type="evidence" value="ECO:0007669"/>
    <property type="project" value="UniProtKB-KW"/>
</dbReference>
<evidence type="ECO:0000256" key="1">
    <source>
        <dbReference type="ARBA" id="ARBA00012513"/>
    </source>
</evidence>
<dbReference type="Pfam" id="PF00069">
    <property type="entry name" value="Pkinase"/>
    <property type="match status" value="2"/>
</dbReference>
<comment type="catalytic activity">
    <reaction evidence="9">
        <text>L-threonyl-[protein] + ATP = O-phospho-L-threonyl-[protein] + ADP + H(+)</text>
        <dbReference type="Rhea" id="RHEA:46608"/>
        <dbReference type="Rhea" id="RHEA-COMP:11060"/>
        <dbReference type="Rhea" id="RHEA-COMP:11605"/>
        <dbReference type="ChEBI" id="CHEBI:15378"/>
        <dbReference type="ChEBI" id="CHEBI:30013"/>
        <dbReference type="ChEBI" id="CHEBI:30616"/>
        <dbReference type="ChEBI" id="CHEBI:61977"/>
        <dbReference type="ChEBI" id="CHEBI:456216"/>
        <dbReference type="EC" id="2.7.11.1"/>
    </reaction>
    <physiologicalReaction direction="left-to-right" evidence="9">
        <dbReference type="Rhea" id="RHEA:46609"/>
    </physiologicalReaction>
</comment>
<dbReference type="GO" id="GO:0005524">
    <property type="term" value="F:ATP binding"/>
    <property type="evidence" value="ECO:0007669"/>
    <property type="project" value="UniProtKB-KW"/>
</dbReference>
<dbReference type="SUPFAM" id="SSF56112">
    <property type="entry name" value="Protein kinase-like (PK-like)"/>
    <property type="match status" value="2"/>
</dbReference>
<dbReference type="InterPro" id="IPR011009">
    <property type="entry name" value="Kinase-like_dom_sf"/>
</dbReference>
<dbReference type="AlphaFoldDB" id="A0A7R9KGH8"/>
<feature type="domain" description="Protein kinase" evidence="11">
    <location>
        <begin position="6"/>
        <end position="243"/>
    </location>
</feature>
<dbReference type="EMBL" id="CAJPIZ010001153">
    <property type="protein sequence ID" value="CAG2102972.1"/>
    <property type="molecule type" value="Genomic_DNA"/>
</dbReference>
<dbReference type="Proteomes" id="UP000759131">
    <property type="component" value="Unassembled WGS sequence"/>
</dbReference>